<dbReference type="PROSITE" id="PS51194">
    <property type="entry name" value="HELICASE_CTER"/>
    <property type="match status" value="1"/>
</dbReference>
<dbReference type="GO" id="GO:0016787">
    <property type="term" value="F:hydrolase activity"/>
    <property type="evidence" value="ECO:0007669"/>
    <property type="project" value="UniProtKB-KW"/>
</dbReference>
<dbReference type="PANTHER" id="PTHR18934:SF99">
    <property type="entry name" value="ATP-DEPENDENT RNA HELICASE DHX37-RELATED"/>
    <property type="match status" value="1"/>
</dbReference>
<name>A0A2P2HYL0_9CRUS</name>
<dbReference type="InterPro" id="IPR001650">
    <property type="entry name" value="Helicase_C-like"/>
</dbReference>
<dbReference type="GO" id="GO:0003724">
    <property type="term" value="F:RNA helicase activity"/>
    <property type="evidence" value="ECO:0007669"/>
    <property type="project" value="UniProtKB-EC"/>
</dbReference>
<dbReference type="Pfam" id="PF21010">
    <property type="entry name" value="HA2_C"/>
    <property type="match status" value="1"/>
</dbReference>
<feature type="compositionally biased region" description="Basic residues" evidence="8">
    <location>
        <begin position="567"/>
        <end position="577"/>
    </location>
</feature>
<dbReference type="GO" id="GO:0000462">
    <property type="term" value="P:maturation of SSU-rRNA from tricistronic rRNA transcript (SSU-rRNA, 5.8S rRNA, LSU-rRNA)"/>
    <property type="evidence" value="ECO:0007669"/>
    <property type="project" value="TreeGrafter"/>
</dbReference>
<dbReference type="EC" id="3.6.4.13" evidence="2"/>
<dbReference type="GO" id="GO:0005730">
    <property type="term" value="C:nucleolus"/>
    <property type="evidence" value="ECO:0007669"/>
    <property type="project" value="TreeGrafter"/>
</dbReference>
<dbReference type="GO" id="GO:0005524">
    <property type="term" value="F:ATP binding"/>
    <property type="evidence" value="ECO:0007669"/>
    <property type="project" value="UniProtKB-KW"/>
</dbReference>
<dbReference type="SUPFAM" id="SSF52540">
    <property type="entry name" value="P-loop containing nucleoside triphosphate hydrolases"/>
    <property type="match status" value="1"/>
</dbReference>
<evidence type="ECO:0000256" key="2">
    <source>
        <dbReference type="ARBA" id="ARBA00012552"/>
    </source>
</evidence>
<evidence type="ECO:0000256" key="5">
    <source>
        <dbReference type="ARBA" id="ARBA00022806"/>
    </source>
</evidence>
<dbReference type="CDD" id="cd17982">
    <property type="entry name" value="DEXHc_DHX37"/>
    <property type="match status" value="1"/>
</dbReference>
<evidence type="ECO:0000256" key="7">
    <source>
        <dbReference type="ARBA" id="ARBA00047984"/>
    </source>
</evidence>
<dbReference type="Pfam" id="PF00270">
    <property type="entry name" value="DEAD"/>
    <property type="match status" value="1"/>
</dbReference>
<feature type="region of interest" description="Disordered" evidence="8">
    <location>
        <begin position="187"/>
        <end position="248"/>
    </location>
</feature>
<keyword evidence="3" id="KW-0547">Nucleotide-binding</keyword>
<evidence type="ECO:0000256" key="8">
    <source>
        <dbReference type="SAM" id="MobiDB-lite"/>
    </source>
</evidence>
<dbReference type="SMART" id="SM00487">
    <property type="entry name" value="DEXDc"/>
    <property type="match status" value="1"/>
</dbReference>
<dbReference type="InterPro" id="IPR027417">
    <property type="entry name" value="P-loop_NTPase"/>
</dbReference>
<dbReference type="Pfam" id="PF07717">
    <property type="entry name" value="OB_NTP_bind"/>
    <property type="match status" value="1"/>
</dbReference>
<evidence type="ECO:0000256" key="4">
    <source>
        <dbReference type="ARBA" id="ARBA00022801"/>
    </source>
</evidence>
<dbReference type="Gene3D" id="3.40.50.300">
    <property type="entry name" value="P-loop containing nucleotide triphosphate hydrolases"/>
    <property type="match status" value="3"/>
</dbReference>
<keyword evidence="4" id="KW-0378">Hydrolase</keyword>
<feature type="compositionally biased region" description="Basic and acidic residues" evidence="8">
    <location>
        <begin position="208"/>
        <end position="231"/>
    </location>
</feature>
<keyword evidence="5 11" id="KW-0347">Helicase</keyword>
<feature type="region of interest" description="Disordered" evidence="8">
    <location>
        <begin position="543"/>
        <end position="595"/>
    </location>
</feature>
<dbReference type="Pfam" id="PF00271">
    <property type="entry name" value="Helicase_C"/>
    <property type="match status" value="1"/>
</dbReference>
<dbReference type="FunFam" id="3.40.50.300:FF:000637">
    <property type="entry name" value="ATP-dependent RNA helicase DHX37/DHR1"/>
    <property type="match status" value="1"/>
</dbReference>
<dbReference type="InterPro" id="IPR007502">
    <property type="entry name" value="Helicase-assoc_dom"/>
</dbReference>
<evidence type="ECO:0000256" key="1">
    <source>
        <dbReference type="ARBA" id="ARBA00008792"/>
    </source>
</evidence>
<sequence length="1271" mass="143909">MKDTKILEKFKKRRNFKARHNVPTRVDTSEQQKIKVDLDTSLSAQCDASNALVLPSEKRQTQKIRSSEPVRFLSKKYRKRLQKIVDTKLKKANREEILSELEQMHNATKKKFPALTSLQATQTLGRKKFLNEDFDKEIAAALLAEGKGLLHSNKNLGNCSISSSAKRKRKQDLIELEANKKRVVRDPRVVYSTPSSSESSDDDEDEVAEIKTESETRCDSKTEVGELKTEENSVVTVNENEKENTEKSATTCINTVDGKKSAGPQINASVTIKESDRLPSKYVHVKRDRQMAEARLELPILAEEQAVMETINYNMVTVLVGPTGSGKTTQVPQFLYEAGFTSKGQMIGVTEPRRVAATAMAARVGQELGLSTREVSYQIRFEGNTTPDTKIKFMTDGVLLKEFQTDQLLMKYSAIIIDEAHERSVYSDLLIGILSRVVPARQKKNCPLKLIIMSATLRVEDFTENPWLYKKFGGPPPVAKVEGRMFDVTVHYNKKTADDYVEAAYNKVCKIHRQLPEGAILVFLTGQQEVNLVCKQLRATFPRHASSGTDGSETDKAAPTLPAYRQHVNKLRQRRKEHKEQSRKQDTEETEPEANKLTRKLLELKVDQFALAASVFPDNEGEMNDIDEQEEDDQETNDDSDEEHEQHGGQASDDDYDLEDDDATAAAAAVARKAAAAATATTKEQPLYVLPLYSMLPSDRQKMVFSPPPEGTRLCVVATNVAETSLTIPDVKYVIDCGKAKEKVFDKVTGVSMFHVTRCSQASANQRAGRAGRVAPGHCYRLYSSAVFNEYQKFAKPEIMCRPIDDVVLILKNLRLPVVNFPYPTPPEHVQIRQSLKRLTYLGALKEKDPDTGVTKEAKSQEQSEKPIEKDTTLITPLGRLMSSFPVAPRYAKMLCLSDQFNLWPYTIALVAALTVPEILVEMPLDTDGHDFDARRSEWRKVRLAWSGDGQQRLLGDLMVLLRAVLEAEANNNSQHFCDRYGLRQKGLLNIRKLRRQLTNEVNMVVPGVSVLMDPSLKMPSRDQCCALRQVVLSGSVDRVARRVDTSHFKEPEDKIKWKHSYRTIELEEPVFLPNSSVLKIDKPEWVAYQDIFETHKMFMRGVIAVEPHWLSKFAPLLCNFAPPLDKPAPFYDSEKDSVMCYRNATFARADWEVPRCLVPHPAGQDLYARFAYHLLKGEVCPDLLPLVDYLIDTLTLLRPLALRYQNQKDAMLRALKVCDVTSRSKLIKVWKKRPNYLLREYCMWLSDGSHEAVVKKIWPPIPKEKNEWLA</sequence>
<evidence type="ECO:0000256" key="3">
    <source>
        <dbReference type="ARBA" id="ARBA00022741"/>
    </source>
</evidence>
<dbReference type="GO" id="GO:0003723">
    <property type="term" value="F:RNA binding"/>
    <property type="evidence" value="ECO:0007669"/>
    <property type="project" value="TreeGrafter"/>
</dbReference>
<dbReference type="InterPro" id="IPR014001">
    <property type="entry name" value="Helicase_ATP-bd"/>
</dbReference>
<dbReference type="Pfam" id="PF23362">
    <property type="entry name" value="DHX37_C"/>
    <property type="match status" value="1"/>
</dbReference>
<dbReference type="InterPro" id="IPR056371">
    <property type="entry name" value="DHX37-like_C"/>
</dbReference>
<dbReference type="InterPro" id="IPR011709">
    <property type="entry name" value="DEAD-box_helicase_OB_fold"/>
</dbReference>
<feature type="compositionally biased region" description="Basic and acidic residues" evidence="8">
    <location>
        <begin position="578"/>
        <end position="595"/>
    </location>
</feature>
<dbReference type="Pfam" id="PF04408">
    <property type="entry name" value="WHD_HA2"/>
    <property type="match status" value="1"/>
</dbReference>
<feature type="domain" description="Helicase ATP-binding" evidence="9">
    <location>
        <begin position="308"/>
        <end position="464"/>
    </location>
</feature>
<evidence type="ECO:0000313" key="11">
    <source>
        <dbReference type="EMBL" id="LAB66862.1"/>
    </source>
</evidence>
<dbReference type="PROSITE" id="PS51192">
    <property type="entry name" value="HELICASE_ATP_BIND_1"/>
    <property type="match status" value="1"/>
</dbReference>
<dbReference type="PANTHER" id="PTHR18934">
    <property type="entry name" value="ATP-DEPENDENT RNA HELICASE"/>
    <property type="match status" value="1"/>
</dbReference>
<protein>
    <recommendedName>
        <fullName evidence="2">RNA helicase</fullName>
        <ecNumber evidence="2">3.6.4.13</ecNumber>
    </recommendedName>
</protein>
<dbReference type="Gene3D" id="1.20.120.1080">
    <property type="match status" value="1"/>
</dbReference>
<feature type="compositionally biased region" description="Acidic residues" evidence="8">
    <location>
        <begin position="619"/>
        <end position="643"/>
    </location>
</feature>
<accession>A0A2P2HYL0</accession>
<feature type="region of interest" description="Disordered" evidence="8">
    <location>
        <begin position="850"/>
        <end position="869"/>
    </location>
</feature>
<feature type="domain" description="Helicase C-terminal" evidence="10">
    <location>
        <begin position="650"/>
        <end position="815"/>
    </location>
</feature>
<dbReference type="InterPro" id="IPR011545">
    <property type="entry name" value="DEAD/DEAH_box_helicase_dom"/>
</dbReference>
<evidence type="ECO:0000259" key="9">
    <source>
        <dbReference type="PROSITE" id="PS51192"/>
    </source>
</evidence>
<dbReference type="AlphaFoldDB" id="A0A2P2HYL0"/>
<dbReference type="SMART" id="SM00490">
    <property type="entry name" value="HELICc"/>
    <property type="match status" value="1"/>
</dbReference>
<evidence type="ECO:0000256" key="6">
    <source>
        <dbReference type="ARBA" id="ARBA00022840"/>
    </source>
</evidence>
<feature type="region of interest" description="Disordered" evidence="8">
    <location>
        <begin position="614"/>
        <end position="658"/>
    </location>
</feature>
<comment type="similarity">
    <text evidence="1">Belongs to the DEAD box helicase family. DEAH subfamily.</text>
</comment>
<dbReference type="PROSITE" id="PS00690">
    <property type="entry name" value="DEAH_ATP_HELICASE"/>
    <property type="match status" value="1"/>
</dbReference>
<dbReference type="EMBL" id="IACF01001145">
    <property type="protein sequence ID" value="LAB66862.1"/>
    <property type="molecule type" value="mRNA"/>
</dbReference>
<comment type="catalytic activity">
    <reaction evidence="7">
        <text>ATP + H2O = ADP + phosphate + H(+)</text>
        <dbReference type="Rhea" id="RHEA:13065"/>
        <dbReference type="ChEBI" id="CHEBI:15377"/>
        <dbReference type="ChEBI" id="CHEBI:15378"/>
        <dbReference type="ChEBI" id="CHEBI:30616"/>
        <dbReference type="ChEBI" id="CHEBI:43474"/>
        <dbReference type="ChEBI" id="CHEBI:456216"/>
        <dbReference type="EC" id="3.6.4.13"/>
    </reaction>
</comment>
<evidence type="ECO:0000259" key="10">
    <source>
        <dbReference type="PROSITE" id="PS51194"/>
    </source>
</evidence>
<dbReference type="InterPro" id="IPR048333">
    <property type="entry name" value="HA2_WH"/>
</dbReference>
<dbReference type="CDD" id="cd18791">
    <property type="entry name" value="SF2_C_RHA"/>
    <property type="match status" value="1"/>
</dbReference>
<keyword evidence="6" id="KW-0067">ATP-binding</keyword>
<organism evidence="11">
    <name type="scientific">Hirondellea gigas</name>
    <dbReference type="NCBI Taxonomy" id="1518452"/>
    <lineage>
        <taxon>Eukaryota</taxon>
        <taxon>Metazoa</taxon>
        <taxon>Ecdysozoa</taxon>
        <taxon>Arthropoda</taxon>
        <taxon>Crustacea</taxon>
        <taxon>Multicrustacea</taxon>
        <taxon>Malacostraca</taxon>
        <taxon>Eumalacostraca</taxon>
        <taxon>Peracarida</taxon>
        <taxon>Amphipoda</taxon>
        <taxon>Amphilochidea</taxon>
        <taxon>Lysianassida</taxon>
        <taxon>Lysianassidira</taxon>
        <taxon>Lysianassoidea</taxon>
        <taxon>Lysianassidae</taxon>
        <taxon>Hirondellea</taxon>
    </lineage>
</organism>
<proteinExistence type="evidence at transcript level"/>
<reference evidence="11" key="1">
    <citation type="journal article" date="2018" name="Biosci. Biotechnol. Biochem.">
        <title>Polysaccharide hydrolase of the hadal zone amphipods Hirondellea gigas.</title>
        <authorList>
            <person name="Kobayashi H."/>
            <person name="Nagahama T."/>
            <person name="Arai W."/>
            <person name="Sasagawa Y."/>
            <person name="Umeda M."/>
            <person name="Hayashi T."/>
            <person name="Nikaido I."/>
            <person name="Watanabe H."/>
            <person name="Oguri K."/>
            <person name="Kitazato H."/>
            <person name="Fujioka K."/>
            <person name="Kido Y."/>
            <person name="Takami H."/>
        </authorList>
    </citation>
    <scope>NUCLEOTIDE SEQUENCE</scope>
    <source>
        <tissue evidence="11">Whole body</tissue>
    </source>
</reference>
<dbReference type="SMART" id="SM00847">
    <property type="entry name" value="HA2"/>
    <property type="match status" value="1"/>
</dbReference>
<dbReference type="InterPro" id="IPR002464">
    <property type="entry name" value="DNA/RNA_helicase_DEAH_CS"/>
</dbReference>